<dbReference type="RefSeq" id="WP_326086585.1">
    <property type="nucleotide sequence ID" value="NZ_JARLKZ010000005.1"/>
</dbReference>
<name>A0ABU6GMQ7_9BACL</name>
<organism evidence="1 2">
    <name type="scientific">Paenibacillus dokdonensis</name>
    <dbReference type="NCBI Taxonomy" id="2567944"/>
    <lineage>
        <taxon>Bacteria</taxon>
        <taxon>Bacillati</taxon>
        <taxon>Bacillota</taxon>
        <taxon>Bacilli</taxon>
        <taxon>Bacillales</taxon>
        <taxon>Paenibacillaceae</taxon>
        <taxon>Paenibacillus</taxon>
    </lineage>
</organism>
<proteinExistence type="predicted"/>
<accession>A0ABU6GMQ7</accession>
<dbReference type="EMBL" id="JARLKZ010000005">
    <property type="protein sequence ID" value="MEC0239437.1"/>
    <property type="molecule type" value="Genomic_DNA"/>
</dbReference>
<reference evidence="1 2" key="1">
    <citation type="submission" date="2023-03" db="EMBL/GenBank/DDBJ databases">
        <title>Bacillus Genome Sequencing.</title>
        <authorList>
            <person name="Dunlap C."/>
        </authorList>
    </citation>
    <scope>NUCLEOTIDE SEQUENCE [LARGE SCALE GENOMIC DNA]</scope>
    <source>
        <strain evidence="1 2">BD-525</strain>
    </source>
</reference>
<sequence length="62" mass="7013">MKKPVKVALAAAAVTVYCLCPAYRYYVIGSWIGLKIMRDKPRKPRVVPKNSRLYEKVKAGLC</sequence>
<comment type="caution">
    <text evidence="1">The sequence shown here is derived from an EMBL/GenBank/DDBJ whole genome shotgun (WGS) entry which is preliminary data.</text>
</comment>
<gene>
    <name evidence="1" type="ORF">P4H66_06155</name>
</gene>
<dbReference type="Proteomes" id="UP001344632">
    <property type="component" value="Unassembled WGS sequence"/>
</dbReference>
<keyword evidence="2" id="KW-1185">Reference proteome</keyword>
<evidence type="ECO:0000313" key="2">
    <source>
        <dbReference type="Proteomes" id="UP001344632"/>
    </source>
</evidence>
<evidence type="ECO:0000313" key="1">
    <source>
        <dbReference type="EMBL" id="MEC0239437.1"/>
    </source>
</evidence>
<protein>
    <submittedName>
        <fullName evidence="1">Uncharacterized protein</fullName>
    </submittedName>
</protein>